<keyword evidence="5 6" id="KW-0804">Transcription</keyword>
<dbReference type="InterPro" id="IPR006027">
    <property type="entry name" value="NusB_RsmB_TIM44"/>
</dbReference>
<dbReference type="GO" id="GO:0003723">
    <property type="term" value="F:RNA binding"/>
    <property type="evidence" value="ECO:0007669"/>
    <property type="project" value="UniProtKB-UniRule"/>
</dbReference>
<evidence type="ECO:0000259" key="8">
    <source>
        <dbReference type="Pfam" id="PF01029"/>
    </source>
</evidence>
<sequence>MATRKQAREAVIQILYAKELGNDKAIEQAESFLYEQKIRNKQQDFALTLLHGICSEEKRITDVINVFLKTWDLSRLGVIEKNIIKLGVYELLQTNTQKAVVINEAIELTKSFNVQDAFRLVNGILDSVAKADPKVLDDLIQQQVQTDSINAVDQKPINETYIESKKIQEQKPKNTQYLKKDATKKTRPQADMQKAIKVDSIQNLPTKKTDIARIKSIQINANAKSKEQQNLEKKTHMNKKSDSKRSKDVERLKASKKSSQFKKFSSNGIKHAQTDSNNTRSNGDKKDVLKSNTSLNKDIKTTAKKD</sequence>
<accession>A0A4U8S8W5</accession>
<feature type="compositionally biased region" description="Basic and acidic residues" evidence="7">
    <location>
        <begin position="297"/>
        <end position="306"/>
    </location>
</feature>
<reference evidence="9 10" key="1">
    <citation type="journal article" date="2014" name="Genome Announc.">
        <title>Draft genome sequences of eight enterohepatic helicobacter species isolated from both laboratory and wild rodents.</title>
        <authorList>
            <person name="Sheh A."/>
            <person name="Shen Z."/>
            <person name="Fox J.G."/>
        </authorList>
    </citation>
    <scope>NUCLEOTIDE SEQUENCE [LARGE SCALE GENOMIC DNA]</scope>
    <source>
        <strain evidence="9 10">ATCC 700114</strain>
    </source>
</reference>
<feature type="domain" description="NusB/RsmB/TIM44" evidence="8">
    <location>
        <begin position="6"/>
        <end position="130"/>
    </location>
</feature>
<dbReference type="GO" id="GO:0031564">
    <property type="term" value="P:transcription antitermination"/>
    <property type="evidence" value="ECO:0007669"/>
    <property type="project" value="UniProtKB-KW"/>
</dbReference>
<dbReference type="EMBL" id="JRPL02000022">
    <property type="protein sequence ID" value="TLD82346.1"/>
    <property type="molecule type" value="Genomic_DNA"/>
</dbReference>
<keyword evidence="3 6" id="KW-0694">RNA-binding</keyword>
<gene>
    <name evidence="6 9" type="primary">nusB</name>
    <name evidence="9" type="ORF">LS81_008115</name>
</gene>
<dbReference type="GO" id="GO:0006353">
    <property type="term" value="P:DNA-templated transcription termination"/>
    <property type="evidence" value="ECO:0007669"/>
    <property type="project" value="UniProtKB-UniRule"/>
</dbReference>
<dbReference type="AlphaFoldDB" id="A0A4U8S8W5"/>
<dbReference type="Gene3D" id="1.10.940.10">
    <property type="entry name" value="NusB-like"/>
    <property type="match status" value="1"/>
</dbReference>
<dbReference type="HAMAP" id="MF_00073">
    <property type="entry name" value="NusB"/>
    <property type="match status" value="1"/>
</dbReference>
<organism evidence="9 10">
    <name type="scientific">Helicobacter trogontum</name>
    <dbReference type="NCBI Taxonomy" id="50960"/>
    <lineage>
        <taxon>Bacteria</taxon>
        <taxon>Pseudomonadati</taxon>
        <taxon>Campylobacterota</taxon>
        <taxon>Epsilonproteobacteria</taxon>
        <taxon>Campylobacterales</taxon>
        <taxon>Helicobacteraceae</taxon>
        <taxon>Helicobacter</taxon>
    </lineage>
</organism>
<evidence type="ECO:0000256" key="4">
    <source>
        <dbReference type="ARBA" id="ARBA00023015"/>
    </source>
</evidence>
<dbReference type="OrthoDB" id="9797817at2"/>
<dbReference type="Proteomes" id="UP000029878">
    <property type="component" value="Unassembled WGS sequence"/>
</dbReference>
<dbReference type="GO" id="GO:0005829">
    <property type="term" value="C:cytosol"/>
    <property type="evidence" value="ECO:0007669"/>
    <property type="project" value="TreeGrafter"/>
</dbReference>
<evidence type="ECO:0000256" key="5">
    <source>
        <dbReference type="ARBA" id="ARBA00023163"/>
    </source>
</evidence>
<dbReference type="PANTHER" id="PTHR11078">
    <property type="entry name" value="N UTILIZATION SUBSTANCE PROTEIN B-RELATED"/>
    <property type="match status" value="1"/>
</dbReference>
<comment type="function">
    <text evidence="6">Involved in transcription antitermination. Required for transcription of ribosomal RNA (rRNA) genes. Binds specifically to the boxA antiterminator sequence of the ribosomal RNA (rrn) operons.</text>
</comment>
<feature type="compositionally biased region" description="Basic and acidic residues" evidence="7">
    <location>
        <begin position="224"/>
        <end position="253"/>
    </location>
</feature>
<evidence type="ECO:0000256" key="1">
    <source>
        <dbReference type="ARBA" id="ARBA00005952"/>
    </source>
</evidence>
<dbReference type="RefSeq" id="WP_052096422.1">
    <property type="nucleotide sequence ID" value="NZ_FZNG01000025.1"/>
</dbReference>
<dbReference type="InterPro" id="IPR035926">
    <property type="entry name" value="NusB-like_sf"/>
</dbReference>
<name>A0A4U8S8W5_9HELI</name>
<evidence type="ECO:0000313" key="10">
    <source>
        <dbReference type="Proteomes" id="UP000029878"/>
    </source>
</evidence>
<feature type="region of interest" description="Disordered" evidence="7">
    <location>
        <begin position="222"/>
        <end position="306"/>
    </location>
</feature>
<evidence type="ECO:0000256" key="6">
    <source>
        <dbReference type="HAMAP-Rule" id="MF_00073"/>
    </source>
</evidence>
<evidence type="ECO:0000256" key="7">
    <source>
        <dbReference type="SAM" id="MobiDB-lite"/>
    </source>
</evidence>
<dbReference type="PANTHER" id="PTHR11078:SF3">
    <property type="entry name" value="ANTITERMINATION NUSB DOMAIN-CONTAINING PROTEIN"/>
    <property type="match status" value="1"/>
</dbReference>
<dbReference type="SUPFAM" id="SSF48013">
    <property type="entry name" value="NusB-like"/>
    <property type="match status" value="1"/>
</dbReference>
<dbReference type="NCBIfam" id="TIGR01951">
    <property type="entry name" value="nusB"/>
    <property type="match status" value="1"/>
</dbReference>
<feature type="compositionally biased region" description="Basic and acidic residues" evidence="7">
    <location>
        <begin position="172"/>
        <end position="184"/>
    </location>
</feature>
<evidence type="ECO:0000256" key="2">
    <source>
        <dbReference type="ARBA" id="ARBA00022814"/>
    </source>
</evidence>
<protein>
    <recommendedName>
        <fullName evidence="6">Transcription antitermination protein NusB</fullName>
    </recommendedName>
    <alternativeName>
        <fullName evidence="6">Antitermination factor NusB</fullName>
    </alternativeName>
</protein>
<dbReference type="InterPro" id="IPR011605">
    <property type="entry name" value="NusB_fam"/>
</dbReference>
<keyword evidence="2 6" id="KW-0889">Transcription antitermination</keyword>
<comment type="caution">
    <text evidence="9">The sequence shown here is derived from an EMBL/GenBank/DDBJ whole genome shotgun (WGS) entry which is preliminary data.</text>
</comment>
<evidence type="ECO:0000256" key="3">
    <source>
        <dbReference type="ARBA" id="ARBA00022884"/>
    </source>
</evidence>
<evidence type="ECO:0000313" key="9">
    <source>
        <dbReference type="EMBL" id="TLD82346.1"/>
    </source>
</evidence>
<keyword evidence="4 6" id="KW-0805">Transcription regulation</keyword>
<comment type="similarity">
    <text evidence="1 6">Belongs to the NusB family.</text>
</comment>
<dbReference type="Pfam" id="PF01029">
    <property type="entry name" value="NusB"/>
    <property type="match status" value="1"/>
</dbReference>
<feature type="region of interest" description="Disordered" evidence="7">
    <location>
        <begin position="172"/>
        <end position="191"/>
    </location>
</feature>
<proteinExistence type="inferred from homology"/>